<organism evidence="2 3">
    <name type="scientific">Xenotaenia resolanae</name>
    <dbReference type="NCBI Taxonomy" id="208358"/>
    <lineage>
        <taxon>Eukaryota</taxon>
        <taxon>Metazoa</taxon>
        <taxon>Chordata</taxon>
        <taxon>Craniata</taxon>
        <taxon>Vertebrata</taxon>
        <taxon>Euteleostomi</taxon>
        <taxon>Actinopterygii</taxon>
        <taxon>Neopterygii</taxon>
        <taxon>Teleostei</taxon>
        <taxon>Neoteleostei</taxon>
        <taxon>Acanthomorphata</taxon>
        <taxon>Ovalentaria</taxon>
        <taxon>Atherinomorphae</taxon>
        <taxon>Cyprinodontiformes</taxon>
        <taxon>Goodeidae</taxon>
        <taxon>Xenotaenia</taxon>
    </lineage>
</organism>
<feature type="region of interest" description="Disordered" evidence="1">
    <location>
        <begin position="1"/>
        <end position="40"/>
    </location>
</feature>
<dbReference type="EMBL" id="JAHRIM010051461">
    <property type="protein sequence ID" value="MEQ2269286.1"/>
    <property type="molecule type" value="Genomic_DNA"/>
</dbReference>
<proteinExistence type="predicted"/>
<evidence type="ECO:0000313" key="2">
    <source>
        <dbReference type="EMBL" id="MEQ2269286.1"/>
    </source>
</evidence>
<name>A0ABV0WKU9_9TELE</name>
<accession>A0ABV0WKU9</accession>
<sequence length="101" mass="10698">MENSHMRLDSGIPLSSAGMQEPKEAEERRGAGIRDADVLQERPKSEHLPLPFCVGGTAGLLLLPPSLSSAVFSDATLVKGHSAPLFYTSGHLSGQESLKAD</sequence>
<feature type="compositionally biased region" description="Basic and acidic residues" evidence="1">
    <location>
        <begin position="21"/>
        <end position="40"/>
    </location>
</feature>
<reference evidence="2 3" key="1">
    <citation type="submission" date="2021-06" db="EMBL/GenBank/DDBJ databases">
        <authorList>
            <person name="Palmer J.M."/>
        </authorList>
    </citation>
    <scope>NUCLEOTIDE SEQUENCE [LARGE SCALE GENOMIC DNA]</scope>
    <source>
        <strain evidence="2 3">XR_2019</strain>
        <tissue evidence="2">Muscle</tissue>
    </source>
</reference>
<comment type="caution">
    <text evidence="2">The sequence shown here is derived from an EMBL/GenBank/DDBJ whole genome shotgun (WGS) entry which is preliminary data.</text>
</comment>
<evidence type="ECO:0000256" key="1">
    <source>
        <dbReference type="SAM" id="MobiDB-lite"/>
    </source>
</evidence>
<keyword evidence="3" id="KW-1185">Reference proteome</keyword>
<evidence type="ECO:0000313" key="3">
    <source>
        <dbReference type="Proteomes" id="UP001444071"/>
    </source>
</evidence>
<dbReference type="Proteomes" id="UP001444071">
    <property type="component" value="Unassembled WGS sequence"/>
</dbReference>
<gene>
    <name evidence="2" type="ORF">XENORESO_002397</name>
</gene>
<protein>
    <submittedName>
        <fullName evidence="2">Uncharacterized protein</fullName>
    </submittedName>
</protein>